<dbReference type="Gene3D" id="1.10.260.40">
    <property type="entry name" value="lambda repressor-like DNA-binding domains"/>
    <property type="match status" value="1"/>
</dbReference>
<dbReference type="Pfam" id="PF13560">
    <property type="entry name" value="HTH_31"/>
    <property type="match status" value="1"/>
</dbReference>
<dbReference type="GO" id="GO:0003677">
    <property type="term" value="F:DNA binding"/>
    <property type="evidence" value="ECO:0007669"/>
    <property type="project" value="InterPro"/>
</dbReference>
<dbReference type="InterPro" id="IPR010982">
    <property type="entry name" value="Lambda_DNA-bd_dom_sf"/>
</dbReference>
<dbReference type="EMBL" id="MQUQ01000035">
    <property type="protein sequence ID" value="OLZ43383.1"/>
    <property type="molecule type" value="Genomic_DNA"/>
</dbReference>
<dbReference type="SUPFAM" id="SSF47413">
    <property type="entry name" value="lambda repressor-like DNA-binding domains"/>
    <property type="match status" value="1"/>
</dbReference>
<dbReference type="STRING" id="76021.BS329_39340"/>
<dbReference type="InterPro" id="IPR001387">
    <property type="entry name" value="Cro/C1-type_HTH"/>
</dbReference>
<proteinExistence type="predicted"/>
<dbReference type="InterPro" id="IPR007111">
    <property type="entry name" value="NACHT_NTPase"/>
</dbReference>
<sequence>MGRRQRPLNGIGPKVRFAQGMRGIRRSSGLTLRELAARSGYAFSTLSAAEQARAVPSWAVTEAFVEAAGGELASIKVLWERAQCSVDVLGLVGEATRRHPHRPIAVSPPPVPDGFLGRTEELAFLASEGALAPRFAKTSVIEGPAGVGKTALAARITELMASRYPGGQVCLDLYGSRRDEPSVNRVRALRALLTALGVPPRQVPRRMAERVALYHRVTANRRVLVLLDDAENAEQVSPLIPLDTTCAVLVTSRFRLTGLVLRHQARRLSLDRADLGSSPASMVTRTLTR</sequence>
<dbReference type="PROSITE" id="PS50943">
    <property type="entry name" value="HTH_CROC1"/>
    <property type="match status" value="1"/>
</dbReference>
<dbReference type="PANTHER" id="PTHR47691">
    <property type="entry name" value="REGULATOR-RELATED"/>
    <property type="match status" value="1"/>
</dbReference>
<gene>
    <name evidence="2" type="ORF">BS329_39340</name>
</gene>
<feature type="domain" description="HTH cro/C1-type" evidence="1">
    <location>
        <begin position="21"/>
        <end position="57"/>
    </location>
</feature>
<evidence type="ECO:0000313" key="2">
    <source>
        <dbReference type="EMBL" id="OLZ43383.1"/>
    </source>
</evidence>
<name>A0A1R0KE98_9PSEU</name>
<dbReference type="InterPro" id="IPR027417">
    <property type="entry name" value="P-loop_NTPase"/>
</dbReference>
<dbReference type="OrthoDB" id="7628974at2"/>
<dbReference type="SMART" id="SM00530">
    <property type="entry name" value="HTH_XRE"/>
    <property type="match status" value="1"/>
</dbReference>
<organism evidence="2 3">
    <name type="scientific">Amycolatopsis coloradensis</name>
    <dbReference type="NCBI Taxonomy" id="76021"/>
    <lineage>
        <taxon>Bacteria</taxon>
        <taxon>Bacillati</taxon>
        <taxon>Actinomycetota</taxon>
        <taxon>Actinomycetes</taxon>
        <taxon>Pseudonocardiales</taxon>
        <taxon>Pseudonocardiaceae</taxon>
        <taxon>Amycolatopsis</taxon>
    </lineage>
</organism>
<keyword evidence="3" id="KW-1185">Reference proteome</keyword>
<dbReference type="CDD" id="cd00093">
    <property type="entry name" value="HTH_XRE"/>
    <property type="match status" value="1"/>
</dbReference>
<reference evidence="2 3" key="1">
    <citation type="submission" date="2016-01" db="EMBL/GenBank/DDBJ databases">
        <title>Amycolatopsis coloradensis genome sequencing and assembly.</title>
        <authorList>
            <person name="Mayilraj S."/>
        </authorList>
    </citation>
    <scope>NUCLEOTIDE SEQUENCE [LARGE SCALE GENOMIC DNA]</scope>
    <source>
        <strain evidence="2 3">DSM 44225</strain>
    </source>
</reference>
<dbReference type="PANTHER" id="PTHR47691:SF3">
    <property type="entry name" value="HTH-TYPE TRANSCRIPTIONAL REGULATOR RV0890C-RELATED"/>
    <property type="match status" value="1"/>
</dbReference>
<dbReference type="RefSeq" id="WP_076168427.1">
    <property type="nucleotide sequence ID" value="NZ_JBEZVB010000073.1"/>
</dbReference>
<dbReference type="Proteomes" id="UP000187486">
    <property type="component" value="Unassembled WGS sequence"/>
</dbReference>
<dbReference type="Gene3D" id="3.40.50.300">
    <property type="entry name" value="P-loop containing nucleotide triphosphate hydrolases"/>
    <property type="match status" value="1"/>
</dbReference>
<evidence type="ECO:0000313" key="3">
    <source>
        <dbReference type="Proteomes" id="UP000187486"/>
    </source>
</evidence>
<comment type="caution">
    <text evidence="2">The sequence shown here is derived from an EMBL/GenBank/DDBJ whole genome shotgun (WGS) entry which is preliminary data.</text>
</comment>
<evidence type="ECO:0000259" key="1">
    <source>
        <dbReference type="PROSITE" id="PS50943"/>
    </source>
</evidence>
<dbReference type="SUPFAM" id="SSF52540">
    <property type="entry name" value="P-loop containing nucleoside triphosphate hydrolases"/>
    <property type="match status" value="1"/>
</dbReference>
<dbReference type="Pfam" id="PF05729">
    <property type="entry name" value="NACHT"/>
    <property type="match status" value="1"/>
</dbReference>
<accession>A0A1R0KE98</accession>
<dbReference type="AlphaFoldDB" id="A0A1R0KE98"/>
<protein>
    <recommendedName>
        <fullName evidence="1">HTH cro/C1-type domain-containing protein</fullName>
    </recommendedName>
</protein>